<feature type="non-terminal residue" evidence="1">
    <location>
        <position position="92"/>
    </location>
</feature>
<feature type="non-terminal residue" evidence="1">
    <location>
        <position position="1"/>
    </location>
</feature>
<organism evidence="1 2">
    <name type="scientific">Trifolium medium</name>
    <dbReference type="NCBI Taxonomy" id="97028"/>
    <lineage>
        <taxon>Eukaryota</taxon>
        <taxon>Viridiplantae</taxon>
        <taxon>Streptophyta</taxon>
        <taxon>Embryophyta</taxon>
        <taxon>Tracheophyta</taxon>
        <taxon>Spermatophyta</taxon>
        <taxon>Magnoliopsida</taxon>
        <taxon>eudicotyledons</taxon>
        <taxon>Gunneridae</taxon>
        <taxon>Pentapetalae</taxon>
        <taxon>rosids</taxon>
        <taxon>fabids</taxon>
        <taxon>Fabales</taxon>
        <taxon>Fabaceae</taxon>
        <taxon>Papilionoideae</taxon>
        <taxon>50 kb inversion clade</taxon>
        <taxon>NPAAA clade</taxon>
        <taxon>Hologalegina</taxon>
        <taxon>IRL clade</taxon>
        <taxon>Trifolieae</taxon>
        <taxon>Trifolium</taxon>
    </lineage>
</organism>
<evidence type="ECO:0000313" key="2">
    <source>
        <dbReference type="Proteomes" id="UP000265520"/>
    </source>
</evidence>
<evidence type="ECO:0000313" key="1">
    <source>
        <dbReference type="EMBL" id="MCI48089.1"/>
    </source>
</evidence>
<reference evidence="1 2" key="1">
    <citation type="journal article" date="2018" name="Front. Plant Sci.">
        <title>Red Clover (Trifolium pratense) and Zigzag Clover (T. medium) - A Picture of Genomic Similarities and Differences.</title>
        <authorList>
            <person name="Dluhosova J."/>
            <person name="Istvanek J."/>
            <person name="Nedelnik J."/>
            <person name="Repkova J."/>
        </authorList>
    </citation>
    <scope>NUCLEOTIDE SEQUENCE [LARGE SCALE GENOMIC DNA]</scope>
    <source>
        <strain evidence="2">cv. 10/8</strain>
        <tissue evidence="1">Leaf</tissue>
    </source>
</reference>
<name>A0A392SHH4_9FABA</name>
<proteinExistence type="predicted"/>
<dbReference type="AlphaFoldDB" id="A0A392SHH4"/>
<sequence length="92" mass="10399">AFLKSIDSRTWKAVLKGWSHLVITDKEGKSTLELKAEEDWSKDDDEQALGNSKALNALFNGADTKMFKLIKHCVVAKDAWEILKTYNEGTKK</sequence>
<protein>
    <submittedName>
        <fullName evidence="1">Gag-pol polyprotein</fullName>
    </submittedName>
</protein>
<dbReference type="Proteomes" id="UP000265520">
    <property type="component" value="Unassembled WGS sequence"/>
</dbReference>
<comment type="caution">
    <text evidence="1">The sequence shown here is derived from an EMBL/GenBank/DDBJ whole genome shotgun (WGS) entry which is preliminary data.</text>
</comment>
<keyword evidence="2" id="KW-1185">Reference proteome</keyword>
<dbReference type="EMBL" id="LXQA010381464">
    <property type="protein sequence ID" value="MCI48089.1"/>
    <property type="molecule type" value="Genomic_DNA"/>
</dbReference>
<accession>A0A392SHH4</accession>